<keyword evidence="4" id="KW-1185">Reference proteome</keyword>
<proteinExistence type="inferred from homology"/>
<gene>
    <name evidence="3" type="ORF">GE061_003570</name>
</gene>
<dbReference type="InterPro" id="IPR039662">
    <property type="entry name" value="Cohesin_Scc3/SA"/>
</dbReference>
<dbReference type="GO" id="GO:0005634">
    <property type="term" value="C:nucleus"/>
    <property type="evidence" value="ECO:0007669"/>
    <property type="project" value="TreeGrafter"/>
</dbReference>
<dbReference type="GO" id="GO:0007062">
    <property type="term" value="P:sister chromatid cohesion"/>
    <property type="evidence" value="ECO:0007669"/>
    <property type="project" value="TreeGrafter"/>
</dbReference>
<evidence type="ECO:0000313" key="4">
    <source>
        <dbReference type="Proteomes" id="UP000466442"/>
    </source>
</evidence>
<comment type="caution">
    <text evidence="3">The sequence shown here is derived from an EMBL/GenBank/DDBJ whole genome shotgun (WGS) entry which is preliminary data.</text>
</comment>
<dbReference type="InterPro" id="IPR056396">
    <property type="entry name" value="HEAT_SCC3-SA"/>
</dbReference>
<dbReference type="GO" id="GO:0008278">
    <property type="term" value="C:cohesin complex"/>
    <property type="evidence" value="ECO:0007669"/>
    <property type="project" value="TreeGrafter"/>
</dbReference>
<sequence length="876" mass="100203">MDISKLLCSKEQVSTKKLASSFLKHYLSKPEEAIGHFIELLFHAGGWTDFKYSNSKFPPFEEFRIVKECGPIDLYPLIFDRDVNFQNSFSSFITSVIESEKGMLLYQEDFMGKVIIAFNALVSGTWDSFRLVALILGMRLLVSLDKEYDSLRLESQFVPDDVQKVSGLNFGHSNLLKKRAFLSPPWQQIFLKIYSGAQLCVYHSLCRLNRNDPLWMGKAVLQIHAELRSEVAEICLRILNSCIRYMDIELNSSDLETILYYLYDNSQSMAILAAEFVFWSQFVPLASDPVAVIVQLVEINRESFIKSEDLLVDSLYHMIKGYLKWGDWIKVIKDAPVDDIPDFLRMLSAYTRKATSGFTPRIRKWRVSQQSMESTEMTANCSCYSSIFPDFWFSLLEMRRINDNPKAVASLLKMIQYFDSSVLACTETVENLAQVCLAFLVITEDLEVIEECCHSLASLKLLTKTSGKDVNGLQEVIDAAIRQGELDFQSSKGDEASSLLIQKKILSITKYFDVNDNSLWWSSFDKLRNAPLSKMDQNSKMKKIVTLICLLFQLLMKKVSVAAKDVHLDRDNSTSNVLVNCCMSRTAALQALLKYFLDVQYDNLVRKMAFTTLMDLLEFMGPHVATQKRLWAIHISLDEEEVTALVNYATEMMEANRSCVHSLLKDAKLSDCCGVIFKTCDFISRGLLDIHCITPFLRCIGRCSTHDEIVMEAVNKYAIHFPNRWELLAVSILNAYVSMLEHAMPSFPMVDDTPHRYKFSHLYMSLLNLTQYLVGRNKFDNKNIMKLLSIRLHMHIIDVALRPTGPRAMLELLYAVRETLAVEDVNLVLSFLHQYRSDTGADVTKYYNFLKQSVFKYDSPPHLVSTTAGIIFPVAY</sequence>
<evidence type="ECO:0000313" key="3">
    <source>
        <dbReference type="EMBL" id="KAF6203154.1"/>
    </source>
</evidence>
<reference evidence="3" key="1">
    <citation type="journal article" date="2021" name="Mol. Ecol. Resour.">
        <title>Apolygus lucorum genome provides insights into omnivorousness and mesophyll feeding.</title>
        <authorList>
            <person name="Liu Y."/>
            <person name="Liu H."/>
            <person name="Wang H."/>
            <person name="Huang T."/>
            <person name="Liu B."/>
            <person name="Yang B."/>
            <person name="Yin L."/>
            <person name="Li B."/>
            <person name="Zhang Y."/>
            <person name="Zhang S."/>
            <person name="Jiang F."/>
            <person name="Zhang X."/>
            <person name="Ren Y."/>
            <person name="Wang B."/>
            <person name="Wang S."/>
            <person name="Lu Y."/>
            <person name="Wu K."/>
            <person name="Fan W."/>
            <person name="Wang G."/>
        </authorList>
    </citation>
    <scope>NUCLEOTIDE SEQUENCE</scope>
    <source>
        <strain evidence="3">12Hb</strain>
    </source>
</reference>
<dbReference type="Proteomes" id="UP000466442">
    <property type="component" value="Unassembled WGS sequence"/>
</dbReference>
<dbReference type="EMBL" id="WIXP02000011">
    <property type="protein sequence ID" value="KAF6203154.1"/>
    <property type="molecule type" value="Genomic_DNA"/>
</dbReference>
<evidence type="ECO:0000259" key="2">
    <source>
        <dbReference type="Pfam" id="PF24571"/>
    </source>
</evidence>
<organism evidence="3 4">
    <name type="scientific">Apolygus lucorum</name>
    <name type="common">Small green plant bug</name>
    <name type="synonym">Lygocoris lucorum</name>
    <dbReference type="NCBI Taxonomy" id="248454"/>
    <lineage>
        <taxon>Eukaryota</taxon>
        <taxon>Metazoa</taxon>
        <taxon>Ecdysozoa</taxon>
        <taxon>Arthropoda</taxon>
        <taxon>Hexapoda</taxon>
        <taxon>Insecta</taxon>
        <taxon>Pterygota</taxon>
        <taxon>Neoptera</taxon>
        <taxon>Paraneoptera</taxon>
        <taxon>Hemiptera</taxon>
        <taxon>Heteroptera</taxon>
        <taxon>Panheteroptera</taxon>
        <taxon>Cimicomorpha</taxon>
        <taxon>Miridae</taxon>
        <taxon>Mirini</taxon>
        <taxon>Apolygus</taxon>
    </lineage>
</organism>
<feature type="domain" description="Cohesin subunit SCC3/SA HEAT-repeats" evidence="2">
    <location>
        <begin position="311"/>
        <end position="545"/>
    </location>
</feature>
<accession>A0A8S9X3V1</accession>
<dbReference type="PANTHER" id="PTHR11199">
    <property type="entry name" value="STROMAL ANTIGEN"/>
    <property type="match status" value="1"/>
</dbReference>
<protein>
    <recommendedName>
        <fullName evidence="2">Cohesin subunit SCC3/SA HEAT-repeats domain-containing protein</fullName>
    </recommendedName>
</protein>
<dbReference type="PANTHER" id="PTHR11199:SF0">
    <property type="entry name" value="LD34181P-RELATED"/>
    <property type="match status" value="1"/>
</dbReference>
<dbReference type="Pfam" id="PF24571">
    <property type="entry name" value="HEAT_SCC3-SA"/>
    <property type="match status" value="1"/>
</dbReference>
<comment type="similarity">
    <text evidence="1">Belongs to the SCC3 family.</text>
</comment>
<dbReference type="AlphaFoldDB" id="A0A8S9X3V1"/>
<dbReference type="OrthoDB" id="10527337at2759"/>
<evidence type="ECO:0000256" key="1">
    <source>
        <dbReference type="ARBA" id="ARBA00005486"/>
    </source>
</evidence>
<dbReference type="GO" id="GO:0000785">
    <property type="term" value="C:chromatin"/>
    <property type="evidence" value="ECO:0007669"/>
    <property type="project" value="TreeGrafter"/>
</dbReference>
<dbReference type="GO" id="GO:0003682">
    <property type="term" value="F:chromatin binding"/>
    <property type="evidence" value="ECO:0007669"/>
    <property type="project" value="TreeGrafter"/>
</dbReference>
<name>A0A8S9X3V1_APOLU</name>